<gene>
    <name evidence="1" type="ORF">EV420DRAFT_27948</name>
</gene>
<protein>
    <submittedName>
        <fullName evidence="1">Uncharacterized protein</fullName>
    </submittedName>
</protein>
<dbReference type="RefSeq" id="XP_060339173.1">
    <property type="nucleotide sequence ID" value="XM_060481517.1"/>
</dbReference>
<organism evidence="1 2">
    <name type="scientific">Armillaria tabescens</name>
    <name type="common">Ringless honey mushroom</name>
    <name type="synonym">Agaricus tabescens</name>
    <dbReference type="NCBI Taxonomy" id="1929756"/>
    <lineage>
        <taxon>Eukaryota</taxon>
        <taxon>Fungi</taxon>
        <taxon>Dikarya</taxon>
        <taxon>Basidiomycota</taxon>
        <taxon>Agaricomycotina</taxon>
        <taxon>Agaricomycetes</taxon>
        <taxon>Agaricomycetidae</taxon>
        <taxon>Agaricales</taxon>
        <taxon>Marasmiineae</taxon>
        <taxon>Physalacriaceae</taxon>
        <taxon>Desarmillaria</taxon>
    </lineage>
</organism>
<comment type="caution">
    <text evidence="1">The sequence shown here is derived from an EMBL/GenBank/DDBJ whole genome shotgun (WGS) entry which is preliminary data.</text>
</comment>
<evidence type="ECO:0000313" key="2">
    <source>
        <dbReference type="Proteomes" id="UP001175211"/>
    </source>
</evidence>
<dbReference type="AlphaFoldDB" id="A0AA39U8D3"/>
<proteinExistence type="predicted"/>
<keyword evidence="2" id="KW-1185">Reference proteome</keyword>
<accession>A0AA39U8D3</accession>
<dbReference type="GeneID" id="85365065"/>
<name>A0AA39U8D3_ARMTA</name>
<dbReference type="Proteomes" id="UP001175211">
    <property type="component" value="Unassembled WGS sequence"/>
</dbReference>
<dbReference type="EMBL" id="JAUEPS010000001">
    <property type="protein sequence ID" value="KAK0469380.1"/>
    <property type="molecule type" value="Genomic_DNA"/>
</dbReference>
<evidence type="ECO:0000313" key="1">
    <source>
        <dbReference type="EMBL" id="KAK0469380.1"/>
    </source>
</evidence>
<sequence length="321" mass="36446">MAEIDLEDQRGSSRNDDLLLVLSVLKPSDDTYDASLSQRAFFEKATTIVKKIYCINDALQELLFTLYDSSHNCTCSLPKELCDIFYQGRDDIANTMRCILDSMSAVDGALRSLDRALGNPSHSWEETWRYIADFRQSARTAEEQWRQTRAYLVDEFTTSLRDRLFSPYNPLPRLFSWTVYLKSGVIFPPLQAWGLLAEKVEDICGAIDEVLEIVGEVESFILSVRRRILHVQYDANTLSPELREQVEAAGHKLRWTFTSHYLIMDDGVADITSISAHITDESLSEPQDSWSQTVTKGALFGVGFMVLKNLWEESTGVPAFS</sequence>
<reference evidence="1" key="1">
    <citation type="submission" date="2023-06" db="EMBL/GenBank/DDBJ databases">
        <authorList>
            <consortium name="Lawrence Berkeley National Laboratory"/>
            <person name="Ahrendt S."/>
            <person name="Sahu N."/>
            <person name="Indic B."/>
            <person name="Wong-Bajracharya J."/>
            <person name="Merenyi Z."/>
            <person name="Ke H.-M."/>
            <person name="Monk M."/>
            <person name="Kocsube S."/>
            <person name="Drula E."/>
            <person name="Lipzen A."/>
            <person name="Balint B."/>
            <person name="Henrissat B."/>
            <person name="Andreopoulos B."/>
            <person name="Martin F.M."/>
            <person name="Harder C.B."/>
            <person name="Rigling D."/>
            <person name="Ford K.L."/>
            <person name="Foster G.D."/>
            <person name="Pangilinan J."/>
            <person name="Papanicolaou A."/>
            <person name="Barry K."/>
            <person name="LaButti K."/>
            <person name="Viragh M."/>
            <person name="Koriabine M."/>
            <person name="Yan M."/>
            <person name="Riley R."/>
            <person name="Champramary S."/>
            <person name="Plett K.L."/>
            <person name="Tsai I.J."/>
            <person name="Slot J."/>
            <person name="Sipos G."/>
            <person name="Plett J."/>
            <person name="Nagy L.G."/>
            <person name="Grigoriev I.V."/>
        </authorList>
    </citation>
    <scope>NUCLEOTIDE SEQUENCE</scope>
    <source>
        <strain evidence="1">CCBAS 213</strain>
    </source>
</reference>